<dbReference type="InterPro" id="IPR017853">
    <property type="entry name" value="GH"/>
</dbReference>
<dbReference type="AlphaFoldDB" id="A0A0H3I6V6"/>
<evidence type="ECO:0000256" key="2">
    <source>
        <dbReference type="ARBA" id="ARBA00012729"/>
    </source>
</evidence>
<dbReference type="Gene3D" id="3.20.20.80">
    <property type="entry name" value="Glycosidases"/>
    <property type="match status" value="1"/>
</dbReference>
<dbReference type="EMBL" id="WABS01000039">
    <property type="protein sequence ID" value="MBI0556246.1"/>
    <property type="molecule type" value="Genomic_DNA"/>
</dbReference>
<dbReference type="InterPro" id="IPR001223">
    <property type="entry name" value="Glyco_hydro18_cat"/>
</dbReference>
<evidence type="ECO:0000256" key="6">
    <source>
        <dbReference type="SAM" id="MobiDB-lite"/>
    </source>
</evidence>
<dbReference type="KEGG" id="pec:W5S_1569"/>
<dbReference type="CDD" id="cd00063">
    <property type="entry name" value="FN3"/>
    <property type="match status" value="2"/>
</dbReference>
<dbReference type="InterPro" id="IPR003961">
    <property type="entry name" value="FN3_dom"/>
</dbReference>
<dbReference type="InterPro" id="IPR013783">
    <property type="entry name" value="Ig-like_fold"/>
</dbReference>
<dbReference type="Pfam" id="PF00041">
    <property type="entry name" value="fn3"/>
    <property type="match status" value="1"/>
</dbReference>
<evidence type="ECO:0000256" key="4">
    <source>
        <dbReference type="ARBA" id="ARBA00023295"/>
    </source>
</evidence>
<reference evidence="10" key="2">
    <citation type="submission" date="2012-03" db="EMBL/GenBank/DDBJ databases">
        <authorList>
            <person name="Koskinen P."/>
            <person name="Laine P."/>
            <person name="Niemi O."/>
            <person name="Nykyri J."/>
            <person name="Harjunpaa H."/>
            <person name="Auvinen P."/>
            <person name="Paulin L."/>
            <person name="Pirhonen M."/>
            <person name="Palva T."/>
            <person name="Holm L."/>
        </authorList>
    </citation>
    <scope>NUCLEOTIDE SEQUENCE</scope>
    <source>
        <strain evidence="10">SCC3193</strain>
    </source>
</reference>
<reference evidence="10 12" key="1">
    <citation type="journal article" date="2012" name="J. Bacteriol.">
        <title>Genome sequence of Pectobacterium sp. strain SCC3193.</title>
        <authorList>
            <person name="Koskinen J.P."/>
            <person name="Laine P."/>
            <person name="Niemi O."/>
            <person name="Nykyri J."/>
            <person name="Harjunpaa H."/>
            <person name="Auvinen P."/>
            <person name="Paulin L."/>
            <person name="Pirhonen M."/>
            <person name="Palva T."/>
            <person name="Holm L."/>
        </authorList>
    </citation>
    <scope>NUCLEOTIDE SEQUENCE [LARGE SCALE GENOMIC DNA]</scope>
    <source>
        <strain evidence="10 12">SCC3193</strain>
    </source>
</reference>
<proteinExistence type="inferred from homology"/>
<evidence type="ECO:0000256" key="5">
    <source>
        <dbReference type="RuleBase" id="RU000489"/>
    </source>
</evidence>
<evidence type="ECO:0000259" key="9">
    <source>
        <dbReference type="PROSITE" id="PS51910"/>
    </source>
</evidence>
<dbReference type="GO" id="GO:0008843">
    <property type="term" value="F:endochitinase activity"/>
    <property type="evidence" value="ECO:0007669"/>
    <property type="project" value="UniProtKB-EC"/>
</dbReference>
<dbReference type="InterPro" id="IPR050542">
    <property type="entry name" value="Glycosyl_Hydrlase18_Chitinase"/>
</dbReference>
<dbReference type="Proteomes" id="UP001194579">
    <property type="component" value="Unassembled WGS sequence"/>
</dbReference>
<dbReference type="EC" id="3.2.1.14" evidence="2"/>
<reference evidence="13" key="3">
    <citation type="submission" date="2023-07" db="EMBL/GenBank/DDBJ databases">
        <title>Identification of Pectobacterium versatile causing blackleg of potato from New York State with a whole genome sequencing approach.</title>
        <authorList>
            <person name="Ma X."/>
            <person name="Swingle B."/>
        </authorList>
    </citation>
    <scope>NUCLEOTIDE SEQUENCE [LARGE SCALE GENOMIC DNA]</scope>
    <source>
        <strain evidence="13">NY1588A</strain>
    </source>
</reference>
<dbReference type="SMART" id="SM00495">
    <property type="entry name" value="ChtBD3"/>
    <property type="match status" value="2"/>
</dbReference>
<feature type="signal peptide" evidence="7">
    <location>
        <begin position="1"/>
        <end position="25"/>
    </location>
</feature>
<keyword evidence="13" id="KW-1185">Reference proteome</keyword>
<gene>
    <name evidence="10" type="ordered locus">W5S_1569</name>
    <name evidence="11" type="ORF">F6Q06_17395</name>
</gene>
<evidence type="ECO:0000313" key="10">
    <source>
        <dbReference type="EMBL" id="AFI89661.1"/>
    </source>
</evidence>
<feature type="domain" description="GH18" evidence="9">
    <location>
        <begin position="41"/>
        <end position="340"/>
    </location>
</feature>
<dbReference type="SUPFAM" id="SSF51445">
    <property type="entry name" value="(Trans)glycosidases"/>
    <property type="match status" value="1"/>
</dbReference>
<dbReference type="RefSeq" id="WP_014699321.1">
    <property type="nucleotide sequence ID" value="NC_017845.1"/>
</dbReference>
<dbReference type="PANTHER" id="PTHR45708">
    <property type="entry name" value="ENDOCHITINASE"/>
    <property type="match status" value="1"/>
</dbReference>
<evidence type="ECO:0000259" key="8">
    <source>
        <dbReference type="PROSITE" id="PS50853"/>
    </source>
</evidence>
<dbReference type="GO" id="GO:0030246">
    <property type="term" value="F:carbohydrate binding"/>
    <property type="evidence" value="ECO:0007669"/>
    <property type="project" value="InterPro"/>
</dbReference>
<dbReference type="SUPFAM" id="SSF51055">
    <property type="entry name" value="Carbohydrate binding domain"/>
    <property type="match status" value="2"/>
</dbReference>
<feature type="region of interest" description="Disordered" evidence="6">
    <location>
        <begin position="426"/>
        <end position="449"/>
    </location>
</feature>
<keyword evidence="4 5" id="KW-0326">Glycosidase</keyword>
<evidence type="ECO:0000313" key="12">
    <source>
        <dbReference type="Proteomes" id="UP000008044"/>
    </source>
</evidence>
<dbReference type="InterPro" id="IPR003610">
    <property type="entry name" value="CBM5/12"/>
</dbReference>
<dbReference type="InterPro" id="IPR001579">
    <property type="entry name" value="Glyco_hydro_18_chit_AS"/>
</dbReference>
<protein>
    <recommendedName>
        <fullName evidence="2">chitinase</fullName>
        <ecNumber evidence="2">3.2.1.14</ecNumber>
    </recommendedName>
</protein>
<feature type="compositionally biased region" description="Basic and acidic residues" evidence="6">
    <location>
        <begin position="434"/>
        <end position="443"/>
    </location>
</feature>
<dbReference type="HOGENOM" id="CLU_018239_0_0_6"/>
<name>A0A0H3I6V6_PECPM</name>
<sequence>MKKMFKYTTLATGLLLAGLSAGVYASSQDAASNMPDISGKNIMVGFWHNWAGKSDGYQRGTSAEMPLSAVPEAYNVVTVSFMTGDGIPTFKPYNMSDSEFRGEVAKLNAQDRAVLLSLGGADAHIQLGSGDARKFADEIIRLIELYGFDGLDIDLEGGAITAGANVTEIPAALKIVKNIYPKFIISMAPEFPHLRVGGAYEKLIKNLEGYYDFIAPQYYNQGGDGVWVDGVGNLQQNNDAAKADFLFYLTDSIVNGTRGYVHIPADKFAIGLPSNQDAAATGYVKNEADVRIAMEKLAAQGTPIKGLMTWSINWDAGSDRNGNAYGYEFINRYIDLVNQAPLPTPDIEAPTAPGKPMVNVTPTSINLKWQASTDNVGVSHYEIWRDVSKVAQSAVPEWQDEQIAPSTQYSYFIIAVDKAGNSSDASETTYVTSAEHEKQKEDTEAPTVPGGLAFSAVTQTSATINWQASTDNVGVAGYQIWRDGQLVADTLNTNWTDTNLTAGSEYHYQISASDAAGNQSAKSQTLTVKTENKSEEQGGDHAQWSSAKIYLGGDSVSWKGKNYKAKWWTQNNEPGSNDVWESLDKTVGGDWNSGNVYVGGDEVSYQGKHWIAKWWTKGDKPGSSDVWKTK</sequence>
<dbReference type="PATRIC" id="fig|1166016.3.peg.1588"/>
<evidence type="ECO:0000313" key="13">
    <source>
        <dbReference type="Proteomes" id="UP001194579"/>
    </source>
</evidence>
<comment type="similarity">
    <text evidence="1">Belongs to the glycosyl hydrolase 18 family. Chitinase class II subfamily.</text>
</comment>
<dbReference type="PANTHER" id="PTHR45708:SF49">
    <property type="entry name" value="ENDOCHITINASE"/>
    <property type="match status" value="1"/>
</dbReference>
<dbReference type="Gene3D" id="2.10.10.20">
    <property type="entry name" value="Carbohydrate-binding module superfamily 5/12"/>
    <property type="match status" value="2"/>
</dbReference>
<dbReference type="InterPro" id="IPR036116">
    <property type="entry name" value="FN3_sf"/>
</dbReference>
<dbReference type="Proteomes" id="UP000008044">
    <property type="component" value="Chromosome"/>
</dbReference>
<dbReference type="PROSITE" id="PS51910">
    <property type="entry name" value="GH18_2"/>
    <property type="match status" value="1"/>
</dbReference>
<feature type="chain" id="PRO_5002612022" description="chitinase" evidence="7">
    <location>
        <begin position="26"/>
        <end position="630"/>
    </location>
</feature>
<dbReference type="PROSITE" id="PS50853">
    <property type="entry name" value="FN3"/>
    <property type="match status" value="2"/>
</dbReference>
<dbReference type="Pfam" id="PF02839">
    <property type="entry name" value="CBM_5_12"/>
    <property type="match status" value="2"/>
</dbReference>
<reference evidence="11" key="4">
    <citation type="submission" date="2024-05" db="EMBL/GenBank/DDBJ databases">
        <title>Identification of Pectobacterium versatile causing blackleg of potato from New York State with a whole genome sequencing approach.</title>
        <authorList>
            <person name="Ma X."/>
            <person name="Swingle B."/>
        </authorList>
    </citation>
    <scope>NUCLEOTIDE SEQUENCE</scope>
    <source>
        <strain evidence="11">NY1588A</strain>
    </source>
</reference>
<dbReference type="SMART" id="SM00060">
    <property type="entry name" value="FN3"/>
    <property type="match status" value="2"/>
</dbReference>
<dbReference type="GO" id="GO:0005576">
    <property type="term" value="C:extracellular region"/>
    <property type="evidence" value="ECO:0007669"/>
    <property type="project" value="InterPro"/>
</dbReference>
<evidence type="ECO:0000313" key="11">
    <source>
        <dbReference type="EMBL" id="MBI0556246.1"/>
    </source>
</evidence>
<evidence type="ECO:0000256" key="7">
    <source>
        <dbReference type="SAM" id="SignalP"/>
    </source>
</evidence>
<dbReference type="EMBL" id="CP003415">
    <property type="protein sequence ID" value="AFI89661.1"/>
    <property type="molecule type" value="Genomic_DNA"/>
</dbReference>
<dbReference type="InterPro" id="IPR036573">
    <property type="entry name" value="CBM_sf_5/12"/>
</dbReference>
<organism evidence="10 12">
    <name type="scientific">Pectobacterium parmentieri</name>
    <dbReference type="NCBI Taxonomy" id="1905730"/>
    <lineage>
        <taxon>Bacteria</taxon>
        <taxon>Pseudomonadati</taxon>
        <taxon>Pseudomonadota</taxon>
        <taxon>Gammaproteobacteria</taxon>
        <taxon>Enterobacterales</taxon>
        <taxon>Pectobacteriaceae</taxon>
        <taxon>Pectobacterium</taxon>
    </lineage>
</organism>
<evidence type="ECO:0000256" key="1">
    <source>
        <dbReference type="ARBA" id="ARBA00009121"/>
    </source>
</evidence>
<keyword evidence="7" id="KW-0732">Signal</keyword>
<accession>A0A0H3I6V6</accession>
<dbReference type="STRING" id="1905730.W5S_1569"/>
<dbReference type="GO" id="GO:0005975">
    <property type="term" value="P:carbohydrate metabolic process"/>
    <property type="evidence" value="ECO:0007669"/>
    <property type="project" value="InterPro"/>
</dbReference>
<evidence type="ECO:0000256" key="3">
    <source>
        <dbReference type="ARBA" id="ARBA00022801"/>
    </source>
</evidence>
<feature type="domain" description="Fibronectin type-III" evidence="8">
    <location>
        <begin position="448"/>
        <end position="533"/>
    </location>
</feature>
<dbReference type="eggNOG" id="COG3469">
    <property type="taxonomic scope" value="Bacteria"/>
</dbReference>
<dbReference type="eggNOG" id="COG3979">
    <property type="taxonomic scope" value="Bacteria"/>
</dbReference>
<dbReference type="CDD" id="cd12215">
    <property type="entry name" value="ChiC_BD"/>
    <property type="match status" value="2"/>
</dbReference>
<feature type="domain" description="Fibronectin type-III" evidence="8">
    <location>
        <begin position="349"/>
        <end position="436"/>
    </location>
</feature>
<keyword evidence="3 5" id="KW-0378">Hydrolase</keyword>
<dbReference type="SUPFAM" id="SSF49265">
    <property type="entry name" value="Fibronectin type III"/>
    <property type="match status" value="1"/>
</dbReference>
<dbReference type="Pfam" id="PF00704">
    <property type="entry name" value="Glyco_hydro_18"/>
    <property type="match status" value="1"/>
</dbReference>
<dbReference type="Gene3D" id="2.60.40.10">
    <property type="entry name" value="Immunoglobulins"/>
    <property type="match status" value="2"/>
</dbReference>
<dbReference type="PROSITE" id="PS01095">
    <property type="entry name" value="GH18_1"/>
    <property type="match status" value="1"/>
</dbReference>